<organism evidence="2 3">
    <name type="scientific">Frankia nepalensis</name>
    <dbReference type="NCBI Taxonomy" id="1836974"/>
    <lineage>
        <taxon>Bacteria</taxon>
        <taxon>Bacillati</taxon>
        <taxon>Actinomycetota</taxon>
        <taxon>Actinomycetes</taxon>
        <taxon>Frankiales</taxon>
        <taxon>Frankiaceae</taxon>
        <taxon>Frankia</taxon>
    </lineage>
</organism>
<proteinExistence type="predicted"/>
<protein>
    <submittedName>
        <fullName evidence="2">Uncharacterized protein</fullName>
    </submittedName>
</protein>
<accession>A0A937UQ67</accession>
<dbReference type="EMBL" id="JAEACQ010000237">
    <property type="protein sequence ID" value="MBL7629788.1"/>
    <property type="molecule type" value="Genomic_DNA"/>
</dbReference>
<dbReference type="Proteomes" id="UP000604475">
    <property type="component" value="Unassembled WGS sequence"/>
</dbReference>
<feature type="transmembrane region" description="Helical" evidence="1">
    <location>
        <begin position="130"/>
        <end position="154"/>
    </location>
</feature>
<feature type="transmembrane region" description="Helical" evidence="1">
    <location>
        <begin position="84"/>
        <end position="110"/>
    </location>
</feature>
<reference evidence="2" key="1">
    <citation type="submission" date="2020-12" db="EMBL/GenBank/DDBJ databases">
        <title>Genomic characterization of non-nitrogen-fixing Frankia strains.</title>
        <authorList>
            <person name="Carlos-Shanley C."/>
            <person name="Guerra T."/>
            <person name="Hahn D."/>
        </authorList>
    </citation>
    <scope>NUCLEOTIDE SEQUENCE</scope>
    <source>
        <strain evidence="2">CN6</strain>
    </source>
</reference>
<feature type="transmembrane region" description="Helical" evidence="1">
    <location>
        <begin position="12"/>
        <end position="32"/>
    </location>
</feature>
<gene>
    <name evidence="2" type="ORF">I7412_21975</name>
</gene>
<feature type="transmembrane region" description="Helical" evidence="1">
    <location>
        <begin position="38"/>
        <end position="63"/>
    </location>
</feature>
<keyword evidence="1" id="KW-0472">Membrane</keyword>
<evidence type="ECO:0000256" key="1">
    <source>
        <dbReference type="SAM" id="Phobius"/>
    </source>
</evidence>
<keyword evidence="3" id="KW-1185">Reference proteome</keyword>
<evidence type="ECO:0000313" key="2">
    <source>
        <dbReference type="EMBL" id="MBL7629788.1"/>
    </source>
</evidence>
<evidence type="ECO:0000313" key="3">
    <source>
        <dbReference type="Proteomes" id="UP000604475"/>
    </source>
</evidence>
<keyword evidence="1" id="KW-0812">Transmembrane</keyword>
<dbReference type="AlphaFoldDB" id="A0A937UQ67"/>
<keyword evidence="1" id="KW-1133">Transmembrane helix</keyword>
<dbReference type="RefSeq" id="WP_202999693.1">
    <property type="nucleotide sequence ID" value="NZ_JADWYU010000087.1"/>
</dbReference>
<name>A0A937UQ67_9ACTN</name>
<comment type="caution">
    <text evidence="2">The sequence shown here is derived from an EMBL/GenBank/DDBJ whole genome shotgun (WGS) entry which is preliminary data.</text>
</comment>
<sequence length="157" mass="15725">MDVVRAGLRGASALAVIGVVLGGTGTLVGAMFRDDVPGLASFVGAAFRLLLVLLPAAVLLLLVDTDEERARREAGAGPSPGREAAAALVTAAVGAPVAVVLCVAVSSFVGPAVRRLPAVAYSQALRSEVGWAWALLAMGTALVTGAGVAVALSLRRR</sequence>